<reference evidence="1" key="1">
    <citation type="submission" date="2022-03" db="EMBL/GenBank/DDBJ databases">
        <authorList>
            <person name="Lindestad O."/>
        </authorList>
    </citation>
    <scope>NUCLEOTIDE SEQUENCE</scope>
</reference>
<sequence length="70" mass="7749">PTTTLPLGNSQELLGAKRADSQWQILVITEGAWARRDGQSVETTWQDIKKAATARGRSTTGNIYIVYMLL</sequence>
<dbReference type="EMBL" id="CAKXAJ010023354">
    <property type="protein sequence ID" value="CAH2227642.1"/>
    <property type="molecule type" value="Genomic_DNA"/>
</dbReference>
<feature type="non-terminal residue" evidence="1">
    <location>
        <position position="1"/>
    </location>
</feature>
<dbReference type="AlphaFoldDB" id="A0A8S4QZF5"/>
<evidence type="ECO:0000313" key="1">
    <source>
        <dbReference type="EMBL" id="CAH2227642.1"/>
    </source>
</evidence>
<gene>
    <name evidence="1" type="primary">jg1140</name>
    <name evidence="1" type="ORF">PAEG_LOCUS8019</name>
</gene>
<proteinExistence type="predicted"/>
<accession>A0A8S4QZF5</accession>
<comment type="caution">
    <text evidence="1">The sequence shown here is derived from an EMBL/GenBank/DDBJ whole genome shotgun (WGS) entry which is preliminary data.</text>
</comment>
<protein>
    <submittedName>
        <fullName evidence="1">Jg1140 protein</fullName>
    </submittedName>
</protein>
<name>A0A8S4QZF5_9NEOP</name>
<dbReference type="OrthoDB" id="6369473at2759"/>
<keyword evidence="2" id="KW-1185">Reference proteome</keyword>
<organism evidence="1 2">
    <name type="scientific">Pararge aegeria aegeria</name>
    <dbReference type="NCBI Taxonomy" id="348720"/>
    <lineage>
        <taxon>Eukaryota</taxon>
        <taxon>Metazoa</taxon>
        <taxon>Ecdysozoa</taxon>
        <taxon>Arthropoda</taxon>
        <taxon>Hexapoda</taxon>
        <taxon>Insecta</taxon>
        <taxon>Pterygota</taxon>
        <taxon>Neoptera</taxon>
        <taxon>Endopterygota</taxon>
        <taxon>Lepidoptera</taxon>
        <taxon>Glossata</taxon>
        <taxon>Ditrysia</taxon>
        <taxon>Papilionoidea</taxon>
        <taxon>Nymphalidae</taxon>
        <taxon>Satyrinae</taxon>
        <taxon>Satyrini</taxon>
        <taxon>Parargina</taxon>
        <taxon>Pararge</taxon>
    </lineage>
</organism>
<evidence type="ECO:0000313" key="2">
    <source>
        <dbReference type="Proteomes" id="UP000838756"/>
    </source>
</evidence>
<dbReference type="Proteomes" id="UP000838756">
    <property type="component" value="Unassembled WGS sequence"/>
</dbReference>